<proteinExistence type="predicted"/>
<dbReference type="AlphaFoldDB" id="A0AAD3DCW2"/>
<protein>
    <submittedName>
        <fullName evidence="1">Uncharacterized protein</fullName>
    </submittedName>
</protein>
<dbReference type="SUPFAM" id="SSF140860">
    <property type="entry name" value="Pseudo ankyrin repeat-like"/>
    <property type="match status" value="1"/>
</dbReference>
<gene>
    <name evidence="1" type="ORF">CTEN210_18544</name>
</gene>
<keyword evidence="2" id="KW-1185">Reference proteome</keyword>
<reference evidence="1 2" key="1">
    <citation type="journal article" date="2021" name="Sci. Rep.">
        <title>The genome of the diatom Chaetoceros tenuissimus carries an ancient integrated fragment of an extant virus.</title>
        <authorList>
            <person name="Hongo Y."/>
            <person name="Kimura K."/>
            <person name="Takaki Y."/>
            <person name="Yoshida Y."/>
            <person name="Baba S."/>
            <person name="Kobayashi G."/>
            <person name="Nagasaki K."/>
            <person name="Hano T."/>
            <person name="Tomaru Y."/>
        </authorList>
    </citation>
    <scope>NUCLEOTIDE SEQUENCE [LARGE SCALE GENOMIC DNA]</scope>
    <source>
        <strain evidence="1 2">NIES-3715</strain>
    </source>
</reference>
<comment type="caution">
    <text evidence="1">The sequence shown here is derived from an EMBL/GenBank/DDBJ whole genome shotgun (WGS) entry which is preliminary data.</text>
</comment>
<name>A0AAD3DCW2_9STRA</name>
<dbReference type="EMBL" id="BLLK01000077">
    <property type="protein sequence ID" value="GFH62068.1"/>
    <property type="molecule type" value="Genomic_DNA"/>
</dbReference>
<accession>A0AAD3DCW2</accession>
<dbReference type="Proteomes" id="UP001054902">
    <property type="component" value="Unassembled WGS sequence"/>
</dbReference>
<organism evidence="1 2">
    <name type="scientific">Chaetoceros tenuissimus</name>
    <dbReference type="NCBI Taxonomy" id="426638"/>
    <lineage>
        <taxon>Eukaryota</taxon>
        <taxon>Sar</taxon>
        <taxon>Stramenopiles</taxon>
        <taxon>Ochrophyta</taxon>
        <taxon>Bacillariophyta</taxon>
        <taxon>Coscinodiscophyceae</taxon>
        <taxon>Chaetocerotophycidae</taxon>
        <taxon>Chaetocerotales</taxon>
        <taxon>Chaetocerotaceae</taxon>
        <taxon>Chaetoceros</taxon>
    </lineage>
</organism>
<evidence type="ECO:0000313" key="2">
    <source>
        <dbReference type="Proteomes" id="UP001054902"/>
    </source>
</evidence>
<evidence type="ECO:0000313" key="1">
    <source>
        <dbReference type="EMBL" id="GFH62068.1"/>
    </source>
</evidence>
<sequence>MVYTRGKRKLDEAEGKVVVIREGAVDPNLLFRDRRKKSKRQKQEEPSTYKFFDFISADLKRHILSFVRQGRYVILASVSQDFRATLKSMPENDFKTHPRTYVWRWKLTKWIINYPPGRPQLDMIPSPKKTIVHAIQYDMLHVFQKLMKAVKWGNRDSSSWTKVYAIKAMEYNSMQIFKWIIQDQAWDYKAHKNTIASNITYCNRDMLRYLHDVLEVDFNDFKAIKSMIMKPSVRNVDAIRYVLDVVPTLTTLTQRRRGRLSRLCVQKEDMLVYNMLREKLHDPEDDPDILVIAMYECCLHRKTMNIVKCIVDEEAVKQMKDKQYLRLIDQVVHFGRLDILMYLEEEVSRIPKLHYFMDFALFRNHRDVADYLVMLEDTRRD</sequence>